<dbReference type="GO" id="GO:0006914">
    <property type="term" value="P:autophagy"/>
    <property type="evidence" value="ECO:0007669"/>
    <property type="project" value="UniProtKB-KW"/>
</dbReference>
<evidence type="ECO:0000313" key="13">
    <source>
        <dbReference type="EMBL" id="MFH4975063.1"/>
    </source>
</evidence>
<comment type="subcellular location">
    <subcellularLocation>
        <location evidence="1">Cell membrane</location>
        <topology evidence="1">Lipid-anchor</topology>
        <orientation evidence="1">Cytoplasmic side</orientation>
    </subcellularLocation>
    <subcellularLocation>
        <location evidence="12">Cytoplasmic vesicle membrane</location>
        <topology evidence="12">Lipid-anchor</topology>
        <orientation evidence="12">Cytoplasmic side</orientation>
    </subcellularLocation>
</comment>
<evidence type="ECO:0000256" key="5">
    <source>
        <dbReference type="ARBA" id="ARBA00022741"/>
    </source>
</evidence>
<dbReference type="EMBL" id="JBGFUD010000698">
    <property type="protein sequence ID" value="MFH4975063.1"/>
    <property type="molecule type" value="Genomic_DNA"/>
</dbReference>
<keyword evidence="10" id="KW-0636">Prenylation</keyword>
<evidence type="ECO:0000256" key="9">
    <source>
        <dbReference type="ARBA" id="ARBA00023288"/>
    </source>
</evidence>
<gene>
    <name evidence="13" type="ORF">AB6A40_001772</name>
</gene>
<dbReference type="InterPro" id="IPR027417">
    <property type="entry name" value="P-loop_NTPase"/>
</dbReference>
<dbReference type="GO" id="GO:0005525">
    <property type="term" value="F:GTP binding"/>
    <property type="evidence" value="ECO:0007669"/>
    <property type="project" value="UniProtKB-KW"/>
</dbReference>
<dbReference type="InterPro" id="IPR005225">
    <property type="entry name" value="Small_GTP-bd"/>
</dbReference>
<dbReference type="InterPro" id="IPR050209">
    <property type="entry name" value="Rab_GTPases_membrane_traffic"/>
</dbReference>
<evidence type="ECO:0000256" key="12">
    <source>
        <dbReference type="ARBA" id="ARBA00025701"/>
    </source>
</evidence>
<keyword evidence="9" id="KW-0449">Lipoprotein</keyword>
<evidence type="ECO:0008006" key="15">
    <source>
        <dbReference type="Google" id="ProtNLM"/>
    </source>
</evidence>
<protein>
    <recommendedName>
        <fullName evidence="15">Ras-related protein Rab-39B</fullName>
    </recommendedName>
</protein>
<dbReference type="SMART" id="SM00176">
    <property type="entry name" value="RAN"/>
    <property type="match status" value="1"/>
</dbReference>
<evidence type="ECO:0000256" key="4">
    <source>
        <dbReference type="ARBA" id="ARBA00022481"/>
    </source>
</evidence>
<comment type="caution">
    <text evidence="13">The sequence shown here is derived from an EMBL/GenBank/DDBJ whole genome shotgun (WGS) entry which is preliminary data.</text>
</comment>
<dbReference type="FunFam" id="3.40.50.300:FF:000358">
    <property type="entry name" value="RAB39B, member RAS oncogene family"/>
    <property type="match status" value="1"/>
</dbReference>
<keyword evidence="4" id="KW-0488">Methylation</keyword>
<evidence type="ECO:0000256" key="1">
    <source>
        <dbReference type="ARBA" id="ARBA00004342"/>
    </source>
</evidence>
<dbReference type="SMART" id="SM00174">
    <property type="entry name" value="RHO"/>
    <property type="match status" value="1"/>
</dbReference>
<keyword evidence="6" id="KW-0072">Autophagy</keyword>
<evidence type="ECO:0000256" key="11">
    <source>
        <dbReference type="ARBA" id="ARBA00023329"/>
    </source>
</evidence>
<evidence type="ECO:0000256" key="7">
    <source>
        <dbReference type="ARBA" id="ARBA00023134"/>
    </source>
</evidence>
<dbReference type="AlphaFoldDB" id="A0ABD6E539"/>
<dbReference type="GO" id="GO:0005886">
    <property type="term" value="C:plasma membrane"/>
    <property type="evidence" value="ECO:0007669"/>
    <property type="project" value="UniProtKB-SubCell"/>
</dbReference>
<evidence type="ECO:0000256" key="3">
    <source>
        <dbReference type="ARBA" id="ARBA00022475"/>
    </source>
</evidence>
<sequence>MGLQTNKDEDELPMYVGPRFHYQYRIIVIGDSCVGKSSLLRYFTEGRIAEVSDPTVGIDFYTRMVEISPECRIKLQLWDTAGQEKFRSITRSYYRNSVGVIIVYDITNRSTFEHVVDWLNEAEANVGGPHPEQCVFQIIGHKSDLDAERQVIYEEGEYFAKYHRTKFIETSAVTGENVLESFSMIAREITRRVESGALKITDTWEGIKSGLIRSRSVSLSEYSMVTPSSSCQC</sequence>
<dbReference type="PROSITE" id="PS51419">
    <property type="entry name" value="RAB"/>
    <property type="match status" value="1"/>
</dbReference>
<keyword evidence="8" id="KW-0472">Membrane</keyword>
<dbReference type="InterPro" id="IPR001806">
    <property type="entry name" value="Small_GTPase"/>
</dbReference>
<dbReference type="Gene3D" id="3.40.50.300">
    <property type="entry name" value="P-loop containing nucleotide triphosphate hydrolases"/>
    <property type="match status" value="1"/>
</dbReference>
<dbReference type="PROSITE" id="PS51421">
    <property type="entry name" value="RAS"/>
    <property type="match status" value="1"/>
</dbReference>
<evidence type="ECO:0000256" key="10">
    <source>
        <dbReference type="ARBA" id="ARBA00023289"/>
    </source>
</evidence>
<dbReference type="SMART" id="SM00177">
    <property type="entry name" value="ARF"/>
    <property type="match status" value="1"/>
</dbReference>
<evidence type="ECO:0000313" key="14">
    <source>
        <dbReference type="Proteomes" id="UP001608902"/>
    </source>
</evidence>
<organism evidence="13 14">
    <name type="scientific">Gnathostoma spinigerum</name>
    <dbReference type="NCBI Taxonomy" id="75299"/>
    <lineage>
        <taxon>Eukaryota</taxon>
        <taxon>Metazoa</taxon>
        <taxon>Ecdysozoa</taxon>
        <taxon>Nematoda</taxon>
        <taxon>Chromadorea</taxon>
        <taxon>Rhabditida</taxon>
        <taxon>Spirurina</taxon>
        <taxon>Gnathostomatomorpha</taxon>
        <taxon>Gnathostomatoidea</taxon>
        <taxon>Gnathostomatidae</taxon>
        <taxon>Gnathostoma</taxon>
    </lineage>
</organism>
<dbReference type="PRINTS" id="PR00449">
    <property type="entry name" value="RASTRNSFRMNG"/>
</dbReference>
<accession>A0ABD6E539</accession>
<keyword evidence="11" id="KW-0968">Cytoplasmic vesicle</keyword>
<dbReference type="GO" id="GO:0030659">
    <property type="term" value="C:cytoplasmic vesicle membrane"/>
    <property type="evidence" value="ECO:0007669"/>
    <property type="project" value="UniProtKB-SubCell"/>
</dbReference>
<dbReference type="NCBIfam" id="TIGR00231">
    <property type="entry name" value="small_GTP"/>
    <property type="match status" value="1"/>
</dbReference>
<dbReference type="Pfam" id="PF00071">
    <property type="entry name" value="Ras"/>
    <property type="match status" value="1"/>
</dbReference>
<reference evidence="13 14" key="1">
    <citation type="submission" date="2024-08" db="EMBL/GenBank/DDBJ databases">
        <title>Gnathostoma spinigerum genome.</title>
        <authorList>
            <person name="Gonzalez-Bertolin B."/>
            <person name="Monzon S."/>
            <person name="Zaballos A."/>
            <person name="Jimenez P."/>
            <person name="Dekumyoy P."/>
            <person name="Varona S."/>
            <person name="Cuesta I."/>
            <person name="Sumanam S."/>
            <person name="Adisakwattana P."/>
            <person name="Gasser R.B."/>
            <person name="Hernandez-Gonzalez A."/>
            <person name="Young N.D."/>
            <person name="Perteguer M.J."/>
        </authorList>
    </citation>
    <scope>NUCLEOTIDE SEQUENCE [LARGE SCALE GENOMIC DNA]</scope>
    <source>
        <strain evidence="13">AL3</strain>
        <tissue evidence="13">Liver</tissue>
    </source>
</reference>
<dbReference type="Proteomes" id="UP001608902">
    <property type="component" value="Unassembled WGS sequence"/>
</dbReference>
<proteinExistence type="inferred from homology"/>
<dbReference type="PROSITE" id="PS51420">
    <property type="entry name" value="RHO"/>
    <property type="match status" value="1"/>
</dbReference>
<comment type="similarity">
    <text evidence="2">Belongs to the small GTPase superfamily. Rab family.</text>
</comment>
<evidence type="ECO:0000256" key="6">
    <source>
        <dbReference type="ARBA" id="ARBA00023006"/>
    </source>
</evidence>
<dbReference type="SMART" id="SM00175">
    <property type="entry name" value="RAB"/>
    <property type="match status" value="1"/>
</dbReference>
<keyword evidence="14" id="KW-1185">Reference proteome</keyword>
<name>A0ABD6E539_9BILA</name>
<keyword evidence="5" id="KW-0547">Nucleotide-binding</keyword>
<dbReference type="SUPFAM" id="SSF52540">
    <property type="entry name" value="P-loop containing nucleoside triphosphate hydrolases"/>
    <property type="match status" value="1"/>
</dbReference>
<keyword evidence="7" id="KW-0342">GTP-binding</keyword>
<dbReference type="PANTHER" id="PTHR47979">
    <property type="entry name" value="DRAB11-RELATED"/>
    <property type="match status" value="1"/>
</dbReference>
<keyword evidence="3" id="KW-1003">Cell membrane</keyword>
<dbReference type="SMART" id="SM00173">
    <property type="entry name" value="RAS"/>
    <property type="match status" value="1"/>
</dbReference>
<evidence type="ECO:0000256" key="2">
    <source>
        <dbReference type="ARBA" id="ARBA00006270"/>
    </source>
</evidence>
<evidence type="ECO:0000256" key="8">
    <source>
        <dbReference type="ARBA" id="ARBA00023136"/>
    </source>
</evidence>